<dbReference type="InterPro" id="IPR056499">
    <property type="entry name" value="Beta-prop_HPS5-like"/>
</dbReference>
<dbReference type="Proteomes" id="UP000838412">
    <property type="component" value="Chromosome 4"/>
</dbReference>
<dbReference type="GO" id="GO:0032527">
    <property type="term" value="P:protein exit from endoplasmic reticulum"/>
    <property type="evidence" value="ECO:0007669"/>
    <property type="project" value="TreeGrafter"/>
</dbReference>
<keyword evidence="4" id="KW-1185">Reference proteome</keyword>
<evidence type="ECO:0000313" key="4">
    <source>
        <dbReference type="Proteomes" id="UP000838412"/>
    </source>
</evidence>
<feature type="domain" description="GIY-YIG" evidence="2">
    <location>
        <begin position="2097"/>
        <end position="2180"/>
    </location>
</feature>
<name>A0A8J9ZSB8_BRALA</name>
<dbReference type="Pfam" id="PF23756">
    <property type="entry name" value="Beta-prop_HPS5"/>
    <property type="match status" value="1"/>
</dbReference>
<dbReference type="PROSITE" id="PS50164">
    <property type="entry name" value="GIY_YIG"/>
    <property type="match status" value="1"/>
</dbReference>
<dbReference type="OrthoDB" id="9930272at2759"/>
<dbReference type="Pfam" id="PF06462">
    <property type="entry name" value="Hyd_WA"/>
    <property type="match status" value="1"/>
</dbReference>
<reference evidence="3" key="1">
    <citation type="submission" date="2022-01" db="EMBL/GenBank/DDBJ databases">
        <authorList>
            <person name="Braso-Vives M."/>
        </authorList>
    </citation>
    <scope>NUCLEOTIDE SEQUENCE</scope>
</reference>
<organism evidence="3 4">
    <name type="scientific">Branchiostoma lanceolatum</name>
    <name type="common">Common lancelet</name>
    <name type="synonym">Amphioxus lanceolatum</name>
    <dbReference type="NCBI Taxonomy" id="7740"/>
    <lineage>
        <taxon>Eukaryota</taxon>
        <taxon>Metazoa</taxon>
        <taxon>Chordata</taxon>
        <taxon>Cephalochordata</taxon>
        <taxon>Leptocardii</taxon>
        <taxon>Amphioxiformes</taxon>
        <taxon>Branchiostomatidae</taxon>
        <taxon>Branchiostoma</taxon>
    </lineage>
</organism>
<feature type="compositionally biased region" description="Polar residues" evidence="1">
    <location>
        <begin position="643"/>
        <end position="655"/>
    </location>
</feature>
<dbReference type="PANTHER" id="PTHR23287">
    <property type="entry name" value="RUBY-EYE2-LIKE PROTEIN"/>
    <property type="match status" value="1"/>
</dbReference>
<dbReference type="EMBL" id="OV696689">
    <property type="protein sequence ID" value="CAH1262667.1"/>
    <property type="molecule type" value="Genomic_DNA"/>
</dbReference>
<dbReference type="InterPro" id="IPR058912">
    <property type="entry name" value="HTH_animal"/>
</dbReference>
<feature type="region of interest" description="Disordered" evidence="1">
    <location>
        <begin position="881"/>
        <end position="912"/>
    </location>
</feature>
<dbReference type="SUPFAM" id="SSF50985">
    <property type="entry name" value="RCC1/BLIP-II"/>
    <property type="match status" value="1"/>
</dbReference>
<gene>
    <name evidence="3" type="primary">TECPR2</name>
    <name evidence="3" type="ORF">BLAG_LOCUS17623</name>
</gene>
<dbReference type="Gene3D" id="2.130.10.10">
    <property type="entry name" value="YVTN repeat-like/Quinoprotein amine dehydrogenase"/>
    <property type="match status" value="1"/>
</dbReference>
<dbReference type="InterPro" id="IPR006624">
    <property type="entry name" value="Beta-propeller_rpt_TECPR"/>
</dbReference>
<proteinExistence type="predicted"/>
<feature type="region of interest" description="Disordered" evidence="1">
    <location>
        <begin position="624"/>
        <end position="711"/>
    </location>
</feature>
<dbReference type="CDD" id="cd00304">
    <property type="entry name" value="RT_like"/>
    <property type="match status" value="1"/>
</dbReference>
<feature type="compositionally biased region" description="Basic residues" evidence="1">
    <location>
        <begin position="624"/>
        <end position="635"/>
    </location>
</feature>
<feature type="region of interest" description="Disordered" evidence="1">
    <location>
        <begin position="446"/>
        <end position="471"/>
    </location>
</feature>
<dbReference type="InterPro" id="IPR000305">
    <property type="entry name" value="GIY-YIG_endonuc"/>
</dbReference>
<evidence type="ECO:0000256" key="1">
    <source>
        <dbReference type="SAM" id="MobiDB-lite"/>
    </source>
</evidence>
<feature type="compositionally biased region" description="Low complexity" evidence="1">
    <location>
        <begin position="693"/>
        <end position="704"/>
    </location>
</feature>
<feature type="compositionally biased region" description="Polar residues" evidence="1">
    <location>
        <begin position="772"/>
        <end position="781"/>
    </location>
</feature>
<feature type="compositionally biased region" description="Low complexity" evidence="1">
    <location>
        <begin position="671"/>
        <end position="684"/>
    </location>
</feature>
<feature type="region of interest" description="Disordered" evidence="1">
    <location>
        <begin position="724"/>
        <end position="832"/>
    </location>
</feature>
<dbReference type="SUPFAM" id="SSF50978">
    <property type="entry name" value="WD40 repeat-like"/>
    <property type="match status" value="1"/>
</dbReference>
<dbReference type="InterPro" id="IPR036322">
    <property type="entry name" value="WD40_repeat_dom_sf"/>
</dbReference>
<dbReference type="SMART" id="SM00706">
    <property type="entry name" value="TECPR"/>
    <property type="match status" value="9"/>
</dbReference>
<evidence type="ECO:0000259" key="2">
    <source>
        <dbReference type="PROSITE" id="PS50164"/>
    </source>
</evidence>
<dbReference type="Gene3D" id="3.40.1440.10">
    <property type="entry name" value="GIY-YIG endonuclease"/>
    <property type="match status" value="1"/>
</dbReference>
<protein>
    <submittedName>
        <fullName evidence="3">TECPR2 protein</fullName>
    </submittedName>
</protein>
<dbReference type="InterPro" id="IPR015943">
    <property type="entry name" value="WD40/YVTN_repeat-like_dom_sf"/>
</dbReference>
<dbReference type="InterPro" id="IPR035901">
    <property type="entry name" value="GIY-YIG_endonuc_sf"/>
</dbReference>
<dbReference type="CDD" id="cd10442">
    <property type="entry name" value="GIY-YIG_PLEs"/>
    <property type="match status" value="1"/>
</dbReference>
<dbReference type="PANTHER" id="PTHR23287:SF16">
    <property type="entry name" value="TECTONIN BETA-PROPELLER REPEAT-CONTAINING PROTEIN 2"/>
    <property type="match status" value="1"/>
</dbReference>
<evidence type="ECO:0000313" key="3">
    <source>
        <dbReference type="EMBL" id="CAH1262667.1"/>
    </source>
</evidence>
<dbReference type="InterPro" id="IPR009091">
    <property type="entry name" value="RCC1/BLIP-II"/>
</dbReference>
<dbReference type="GO" id="GO:0005737">
    <property type="term" value="C:cytoplasm"/>
    <property type="evidence" value="ECO:0007669"/>
    <property type="project" value="GOC"/>
</dbReference>
<sequence length="2339" mass="261508">MASETPTAEAKPPVLGRDPVLREFAPLTSVMDLIPRKAQRGLKTEAIHLTCFDATRDLLGFGSNVGLVFLYERKQKQMQRLNCELKNDPISSLRLLSCLDDMVAVGTESGLVVVFQLGSNVPGHSKKHQKFTIEDQHESAVVCTEWSANGMKLFSGDRAGKVVFTAVDFYEGVCRPTVLITEPSPVVQLHYLHKTLLVSTHQRTLLCYTDQDCKIQQVGQKPRKSVGPYGACFVPGMCNPRDVTLYGARPGLRLWRANIYGVVASTHVFKELMNAAHPRIKLLDNTRTGKPPSDQQFGLLYVINDQQLASWHNGGLLVMDPVENLIVGSCYFRKPVLNIACTEEEIFVLTEDREAIRIAMKPETARLDYSKLPTKSKQPYNTRTGHVDRPHTPTQLFNTASKTVGVFFHSSLLTKKKSTSTENLSDNASREEKKLVRAGSPLTHLIKSPKSLFRRRSEGQHPGQDVVPGEQDFPAVLSPAIKAHISSEPTDSPPAVPVHRPKAILAEISDQVTEDDSEGKDSRGHAVQFAREAEVLTPDSRCRSLLESAEQHLASASEADESNLDDDNAYVHDDTESLTKDVEEMARISASLSEKNRQMRTDFLEKLEKINQEGCDDIVFQPKTRKKKKKTKQGKAQRDLDTLSESQSEQDLSTVHQDKPGLYKSTYSQDSNSPPGSPTSSRPPGVRREDTQSSVSSAAEATEAYFASNETSMTDLDKVLHSSSYSIQEANEDAPAESCDAEPTNQAANVEVLGDKEEKEEEKEKSSESSEQTTVQDTITSPAGEDDSLNVYVGSDDSGEPYFSHMEKDNRSQAEIADGESTAGSTDFAKMQKDRANSTVKVIREAGVMPHSVMPQSEGTDFSTDDVEDVDIYGTGVTRSPSTFSDLSSKSSVTTPMSEGSSWQENESEPPSLLMMPSGQPKVADSWMQYTVPTQITSLSVSDRHIWVVDSKERIYYSPIMGASLSWKKLEQPGKLISVSSTGNILWRVHGKNNVAYACAKTTHKTPFGSRWYEAATDVLCVCVDSAAAWVIRSNGLFVQKNLSQDRPCSKMERVSARKDLVQVAACNHVVWVLTDDGKVLVRTGITQQHPEGSAWIEDKQSETDAISIIQLALGDKNLAWAVDSSGHMWFRTGVTMETPMGDEGKWWQVSMSEYLITDPSMLESVLTLVETHNPVVDKVSAWLKGHTAHLVSANSSGVWVAGSKNNLHVSRGNLTGTMWRAAPPVGLPQSTCWTVVAAGAGAAPIGLLWALQRNGEVFCFPPDSRKPTMIRPPPDVFLQYMSSSKEALWALSNSGILYIRDAISMHCPQGARWADLDLSQLGDVQIGYVSCGTECVWVCDTQGNIYFRLGAKPPSTTCLNPAWIPIEGKPQLDRQLLPFPTSTLLLEKVRNTPGQAGGGGGGVMVRDLENTSRKIADYRNHLRFSLRCLKVSVTPVSLRLKTSVRGFNANKIILNAERKLLNERVRQINYKLDGLNAKKANLVQVLREQLSEETFAETEKFITHGQLSQHEKGKVRQKNKFERLEQKEMFSSADKDPNWRSSSSKPKIIAPSRTDERWVKNLSSHTLTEPEESLLSKGLNFAVAPNKIPNIDIITETESAIRRAHIPYKQAEALRTKVATTLKVSKPPSSNITREEQTALKDLATNQDIVILPADKGRCTVVLDREQYDGKVQDLLGDKDTYRPLKKNPTSKFKKEIHKALEKLKDDKFLDQATYFKLNPNTEQPPAFYGLPKIHKPGVPLRPIVSGIGSVTYNLAGYLAKILGPLVGKSQHHVQNSADFVQKIKDITVAEDEIITSYDVCSLFTCIPPKEAVSVVREALEADDTLADRTKLSVDHICELLDLCLGCTYFTYKQQFFQQVHGCAMGSPVSPIVVNLYMEKFENKALSTFNGPPPANWFRYVDDTWCRLKKRVADDFFDHINQVDDNIKFTQESCQNNMLPFLDTKTIIERDGNLQFEVYRKPTHTDQYLAFDSHHPLEHKLAVIKTLFHRADNVITSDEAKTEEQRHLRVALAKCGYQNWTFNKALKPSDQSKKTLKCRPLTNRNKVNITIPYVQGVSEKLRRIFQNFNIATNFKPHSTLRQKLVHPKDRPEKGIKANVIYKLKCEEPNCNNMYIGETSRPLKERYKEHCRKSANRYSSAIYHHLKHNQGHSFNFESTDILDREERWFERGIREAIYERMYNPALNRKGGLRGLGTYFTQVECGPSDWLVWAVDNRKNVYVRKDVTSQLPIGNSWEFVPGTPAQQLCISNSAVWALCPNGDIACRYGISQNNPMGDYWKKVPGNFDFISVTPDDELWAINKDGHIYQRFIKAVMRQQEAPRGAQAGTAEDITDDWEML</sequence>
<feature type="compositionally biased region" description="Polar residues" evidence="1">
    <location>
        <begin position="881"/>
        <end position="905"/>
    </location>
</feature>
<feature type="compositionally biased region" description="Basic and acidic residues" evidence="1">
    <location>
        <begin position="753"/>
        <end position="768"/>
    </location>
</feature>
<dbReference type="Pfam" id="PF19193">
    <property type="entry name" value="Tectonin"/>
    <property type="match status" value="2"/>
</dbReference>
<dbReference type="Pfam" id="PF26215">
    <property type="entry name" value="HTH_animal"/>
    <property type="match status" value="1"/>
</dbReference>
<accession>A0A8J9ZSB8</accession>